<dbReference type="SMART" id="SM00382">
    <property type="entry name" value="AAA"/>
    <property type="match status" value="1"/>
</dbReference>
<dbReference type="AlphaFoldDB" id="A0A6V7R4E4"/>
<evidence type="ECO:0000256" key="6">
    <source>
        <dbReference type="ARBA" id="ARBA00022741"/>
    </source>
</evidence>
<evidence type="ECO:0000256" key="5">
    <source>
        <dbReference type="ARBA" id="ARBA00022519"/>
    </source>
</evidence>
<organism evidence="11 12">
    <name type="scientific">Phocicoccus pinnipedialis</name>
    <dbReference type="NCBI Taxonomy" id="110845"/>
    <lineage>
        <taxon>Bacteria</taxon>
        <taxon>Bacillati</taxon>
        <taxon>Bacillota</taxon>
        <taxon>Bacilli</taxon>
        <taxon>Bacillales</taxon>
        <taxon>Salinicoccaceae</taxon>
        <taxon>Phocicoccus</taxon>
    </lineage>
</organism>
<sequence>MINITQLEVHTHEGRALVQPFDFHLKKGEIVGIFGESGSGKTISTQAMLNLLPSALVSRSIKKIVEDRNLDMLSPREYRKLIGLDVGYIPQNTTEFLHPLVKIKHQMLEGYVTHQCGTKKQGLKRATELLELVGLNNPKKILNGYVFELSGGMRQRVNIALSLMTKPRIIILDEPTTALDSITEHEVMEFFKNINQEEGVSLILITHNMKLIEKYTDRAYVFYQGEMVETNDTKMLFSEPYHPHTRALVQVTHGEEVR</sequence>
<comment type="caution">
    <text evidence="11">The sequence shown here is derived from an EMBL/GenBank/DDBJ whole genome shotgun (WGS) entry which is preliminary data.</text>
</comment>
<keyword evidence="4" id="KW-1003">Cell membrane</keyword>
<accession>A0A6V7R4E4</accession>
<keyword evidence="8" id="KW-1278">Translocase</keyword>
<dbReference type="InterPro" id="IPR027417">
    <property type="entry name" value="P-loop_NTPase"/>
</dbReference>
<gene>
    <name evidence="11" type="primary">oppD_1</name>
    <name evidence="11" type="ORF">JEOPIN946_00395</name>
</gene>
<dbReference type="SUPFAM" id="SSF52540">
    <property type="entry name" value="P-loop containing nucleoside triphosphate hydrolases"/>
    <property type="match status" value="1"/>
</dbReference>
<keyword evidence="9" id="KW-0472">Membrane</keyword>
<dbReference type="PANTHER" id="PTHR43297">
    <property type="entry name" value="OLIGOPEPTIDE TRANSPORT ATP-BINDING PROTEIN APPD"/>
    <property type="match status" value="1"/>
</dbReference>
<dbReference type="PROSITE" id="PS50893">
    <property type="entry name" value="ABC_TRANSPORTER_2"/>
    <property type="match status" value="1"/>
</dbReference>
<evidence type="ECO:0000256" key="9">
    <source>
        <dbReference type="ARBA" id="ARBA00023136"/>
    </source>
</evidence>
<dbReference type="InterPro" id="IPR017871">
    <property type="entry name" value="ABC_transporter-like_CS"/>
</dbReference>
<keyword evidence="5" id="KW-0997">Cell inner membrane</keyword>
<name>A0A6V7R4E4_9BACL</name>
<evidence type="ECO:0000256" key="8">
    <source>
        <dbReference type="ARBA" id="ARBA00022967"/>
    </source>
</evidence>
<dbReference type="RefSeq" id="WP_186076394.1">
    <property type="nucleotide sequence ID" value="NZ_CAJEWB010000005.1"/>
</dbReference>
<evidence type="ECO:0000256" key="7">
    <source>
        <dbReference type="ARBA" id="ARBA00022840"/>
    </source>
</evidence>
<keyword evidence="7 11" id="KW-0067">ATP-binding</keyword>
<evidence type="ECO:0000256" key="4">
    <source>
        <dbReference type="ARBA" id="ARBA00022475"/>
    </source>
</evidence>
<dbReference type="Pfam" id="PF00005">
    <property type="entry name" value="ABC_tran"/>
    <property type="match status" value="1"/>
</dbReference>
<evidence type="ECO:0000256" key="3">
    <source>
        <dbReference type="ARBA" id="ARBA00022448"/>
    </source>
</evidence>
<dbReference type="PROSITE" id="PS00211">
    <property type="entry name" value="ABC_TRANSPORTER_1"/>
    <property type="match status" value="1"/>
</dbReference>
<proteinExistence type="inferred from homology"/>
<dbReference type="InterPro" id="IPR003593">
    <property type="entry name" value="AAA+_ATPase"/>
</dbReference>
<dbReference type="Proteomes" id="UP000588186">
    <property type="component" value="Unassembled WGS sequence"/>
</dbReference>
<feature type="domain" description="ABC transporter" evidence="10">
    <location>
        <begin position="2"/>
        <end position="249"/>
    </location>
</feature>
<reference evidence="11 12" key="1">
    <citation type="submission" date="2020-07" db="EMBL/GenBank/DDBJ databases">
        <authorList>
            <person name="Criscuolo A."/>
        </authorList>
    </citation>
    <scope>NUCLEOTIDE SEQUENCE [LARGE SCALE GENOMIC DNA]</scope>
    <source>
        <strain evidence="11">CIP107946</strain>
    </source>
</reference>
<dbReference type="CDD" id="cd03257">
    <property type="entry name" value="ABC_NikE_OppD_transporters"/>
    <property type="match status" value="1"/>
</dbReference>
<dbReference type="GO" id="GO:0016887">
    <property type="term" value="F:ATP hydrolysis activity"/>
    <property type="evidence" value="ECO:0007669"/>
    <property type="project" value="InterPro"/>
</dbReference>
<evidence type="ECO:0000256" key="1">
    <source>
        <dbReference type="ARBA" id="ARBA00004202"/>
    </source>
</evidence>
<dbReference type="GO" id="GO:0005886">
    <property type="term" value="C:plasma membrane"/>
    <property type="evidence" value="ECO:0007669"/>
    <property type="project" value="UniProtKB-SubCell"/>
</dbReference>
<comment type="similarity">
    <text evidence="2">Belongs to the ABC transporter superfamily.</text>
</comment>
<dbReference type="GO" id="GO:0005524">
    <property type="term" value="F:ATP binding"/>
    <property type="evidence" value="ECO:0007669"/>
    <property type="project" value="UniProtKB-KW"/>
</dbReference>
<evidence type="ECO:0000313" key="11">
    <source>
        <dbReference type="EMBL" id="CAD2072297.1"/>
    </source>
</evidence>
<dbReference type="PANTHER" id="PTHR43297:SF14">
    <property type="entry name" value="ATPASE AAA-TYPE CORE DOMAIN-CONTAINING PROTEIN"/>
    <property type="match status" value="1"/>
</dbReference>
<keyword evidence="6" id="KW-0547">Nucleotide-binding</keyword>
<evidence type="ECO:0000313" key="12">
    <source>
        <dbReference type="Proteomes" id="UP000588186"/>
    </source>
</evidence>
<dbReference type="Gene3D" id="3.40.50.300">
    <property type="entry name" value="P-loop containing nucleotide triphosphate hydrolases"/>
    <property type="match status" value="1"/>
</dbReference>
<keyword evidence="3" id="KW-0813">Transport</keyword>
<protein>
    <submittedName>
        <fullName evidence="11">Oligopeptide transport ATP-binding protein OppD</fullName>
    </submittedName>
</protein>
<keyword evidence="12" id="KW-1185">Reference proteome</keyword>
<dbReference type="InterPro" id="IPR050388">
    <property type="entry name" value="ABC_Ni/Peptide_Import"/>
</dbReference>
<evidence type="ECO:0000256" key="2">
    <source>
        <dbReference type="ARBA" id="ARBA00005417"/>
    </source>
</evidence>
<dbReference type="EMBL" id="CAJEWB010000005">
    <property type="protein sequence ID" value="CAD2072297.1"/>
    <property type="molecule type" value="Genomic_DNA"/>
</dbReference>
<comment type="subcellular location">
    <subcellularLocation>
        <location evidence="1">Cell membrane</location>
        <topology evidence="1">Peripheral membrane protein</topology>
    </subcellularLocation>
</comment>
<dbReference type="InterPro" id="IPR003439">
    <property type="entry name" value="ABC_transporter-like_ATP-bd"/>
</dbReference>
<evidence type="ECO:0000259" key="10">
    <source>
        <dbReference type="PROSITE" id="PS50893"/>
    </source>
</evidence>